<feature type="chain" id="PRO_5041979512" evidence="1">
    <location>
        <begin position="21"/>
        <end position="96"/>
    </location>
</feature>
<sequence>MHPIISFTAVLGLLIAASAASPIQKDKVASPADIADISNDHSSAMTVPIIPPQDGECFFRCTPTLFLALTWNECIRDCMAPKLSKYEGRVEDRNWK</sequence>
<dbReference type="EMBL" id="JAHMHS010000045">
    <property type="protein sequence ID" value="KAK1725046.1"/>
    <property type="molecule type" value="Genomic_DNA"/>
</dbReference>
<comment type="caution">
    <text evidence="2">The sequence shown here is derived from an EMBL/GenBank/DDBJ whole genome shotgun (WGS) entry which is preliminary data.</text>
</comment>
<reference evidence="2" key="1">
    <citation type="submission" date="2021-12" db="EMBL/GenBank/DDBJ databases">
        <title>Comparative genomics, transcriptomics and evolutionary studies reveal genomic signatures of adaptation to plant cell wall in hemibiotrophic fungi.</title>
        <authorList>
            <consortium name="DOE Joint Genome Institute"/>
            <person name="Baroncelli R."/>
            <person name="Diaz J.F."/>
            <person name="Benocci T."/>
            <person name="Peng M."/>
            <person name="Battaglia E."/>
            <person name="Haridas S."/>
            <person name="Andreopoulos W."/>
            <person name="Labutti K."/>
            <person name="Pangilinan J."/>
            <person name="Floch G.L."/>
            <person name="Makela M.R."/>
            <person name="Henrissat B."/>
            <person name="Grigoriev I.V."/>
            <person name="Crouch J.A."/>
            <person name="De Vries R.P."/>
            <person name="Sukno S.A."/>
            <person name="Thon M.R."/>
        </authorList>
    </citation>
    <scope>NUCLEOTIDE SEQUENCE</scope>
    <source>
        <strain evidence="2">CBS 112980</strain>
    </source>
</reference>
<keyword evidence="3" id="KW-1185">Reference proteome</keyword>
<dbReference type="GeneID" id="85398037"/>
<dbReference type="RefSeq" id="XP_060365101.1">
    <property type="nucleotide sequence ID" value="XM_060514139.1"/>
</dbReference>
<evidence type="ECO:0000256" key="1">
    <source>
        <dbReference type="SAM" id="SignalP"/>
    </source>
</evidence>
<accession>A0AAD8UJI7</accession>
<dbReference type="AlphaFoldDB" id="A0AAD8UJI7"/>
<organism evidence="2 3">
    <name type="scientific">Glomerella acutata</name>
    <name type="common">Colletotrichum acutatum</name>
    <dbReference type="NCBI Taxonomy" id="27357"/>
    <lineage>
        <taxon>Eukaryota</taxon>
        <taxon>Fungi</taxon>
        <taxon>Dikarya</taxon>
        <taxon>Ascomycota</taxon>
        <taxon>Pezizomycotina</taxon>
        <taxon>Sordariomycetes</taxon>
        <taxon>Hypocreomycetidae</taxon>
        <taxon>Glomerellales</taxon>
        <taxon>Glomerellaceae</taxon>
        <taxon>Colletotrichum</taxon>
        <taxon>Colletotrichum acutatum species complex</taxon>
    </lineage>
</organism>
<name>A0AAD8UJI7_GLOAC</name>
<evidence type="ECO:0000313" key="3">
    <source>
        <dbReference type="Proteomes" id="UP001244207"/>
    </source>
</evidence>
<keyword evidence="1" id="KW-0732">Signal</keyword>
<evidence type="ECO:0000313" key="2">
    <source>
        <dbReference type="EMBL" id="KAK1725046.1"/>
    </source>
</evidence>
<gene>
    <name evidence="2" type="ORF">BDZ83DRAFT_752043</name>
</gene>
<feature type="signal peptide" evidence="1">
    <location>
        <begin position="1"/>
        <end position="20"/>
    </location>
</feature>
<protein>
    <submittedName>
        <fullName evidence="2">Uncharacterized protein</fullName>
    </submittedName>
</protein>
<dbReference type="Proteomes" id="UP001244207">
    <property type="component" value="Unassembled WGS sequence"/>
</dbReference>
<proteinExistence type="predicted"/>